<dbReference type="PRINTS" id="PR00603">
    <property type="entry name" value="CYTOCHROMEC1"/>
</dbReference>
<keyword evidence="7 9" id="KW-0472">Membrane</keyword>
<reference evidence="11" key="2">
    <citation type="submission" date="2020-09" db="EMBL/GenBank/DDBJ databases">
        <authorList>
            <person name="Sun Q."/>
            <person name="Kim S."/>
        </authorList>
    </citation>
    <scope>NUCLEOTIDE SEQUENCE</scope>
    <source>
        <strain evidence="11">KCTC 22169</strain>
    </source>
</reference>
<organism evidence="11 12">
    <name type="scientific">Saccharospirillum salsuginis</name>
    <dbReference type="NCBI Taxonomy" id="418750"/>
    <lineage>
        <taxon>Bacteria</taxon>
        <taxon>Pseudomonadati</taxon>
        <taxon>Pseudomonadota</taxon>
        <taxon>Gammaproteobacteria</taxon>
        <taxon>Oceanospirillales</taxon>
        <taxon>Saccharospirillaceae</taxon>
        <taxon>Saccharospirillum</taxon>
    </lineage>
</organism>
<sequence>MKKLFLSLVLSVAPLAAFSAGGAVQLDHISTDLSDKASLQRGAQLYMNYCMGCHSLEYARYNRVARDLDIPEEIMMENLVFNDVNFGSLMENAMSEEDGKEWFGAAPPDLTLVARVRGPDWLYTYLRGFYKDENRPMGVNNVVFPNVGMPHVLADLQGLCAEQPHPVTDKRFDPLTGRTITEGGCEAYETEGMLTPTEYDNAMYDLVNFLEYMGEPFAEDRERIGWMVFAFLAVFLVIGQLLYRELWKDIH</sequence>
<evidence type="ECO:0000256" key="3">
    <source>
        <dbReference type="ARBA" id="ARBA00022692"/>
    </source>
</evidence>
<keyword evidence="12" id="KW-1185">Reference proteome</keyword>
<evidence type="ECO:0000256" key="10">
    <source>
        <dbReference type="SAM" id="SignalP"/>
    </source>
</evidence>
<dbReference type="PANTHER" id="PTHR10266">
    <property type="entry name" value="CYTOCHROME C1"/>
    <property type="match status" value="1"/>
</dbReference>
<dbReference type="PANTHER" id="PTHR10266:SF3">
    <property type="entry name" value="CYTOCHROME C1, HEME PROTEIN, MITOCHONDRIAL"/>
    <property type="match status" value="1"/>
</dbReference>
<evidence type="ECO:0000313" key="11">
    <source>
        <dbReference type="EMBL" id="GGX58807.1"/>
    </source>
</evidence>
<feature type="binding site" description="covalent" evidence="8">
    <location>
        <position position="53"/>
    </location>
    <ligand>
        <name>heme c</name>
        <dbReference type="ChEBI" id="CHEBI:61717"/>
    </ligand>
</feature>
<keyword evidence="3 9" id="KW-0812">Transmembrane</keyword>
<feature type="transmembrane region" description="Helical" evidence="9">
    <location>
        <begin position="224"/>
        <end position="243"/>
    </location>
</feature>
<keyword evidence="10" id="KW-0732">Signal</keyword>
<feature type="chain" id="PRO_5037228367" evidence="10">
    <location>
        <begin position="20"/>
        <end position="251"/>
    </location>
</feature>
<gene>
    <name evidence="11" type="ORF">GCM10007392_28460</name>
</gene>
<evidence type="ECO:0000256" key="2">
    <source>
        <dbReference type="ARBA" id="ARBA00022617"/>
    </source>
</evidence>
<reference evidence="11" key="1">
    <citation type="journal article" date="2014" name="Int. J. Syst. Evol. Microbiol.">
        <title>Complete genome sequence of Corynebacterium casei LMG S-19264T (=DSM 44701T), isolated from a smear-ripened cheese.</title>
        <authorList>
            <consortium name="US DOE Joint Genome Institute (JGI-PGF)"/>
            <person name="Walter F."/>
            <person name="Albersmeier A."/>
            <person name="Kalinowski J."/>
            <person name="Ruckert C."/>
        </authorList>
    </citation>
    <scope>NUCLEOTIDE SEQUENCE</scope>
    <source>
        <strain evidence="11">KCTC 22169</strain>
    </source>
</reference>
<feature type="signal peptide" evidence="10">
    <location>
        <begin position="1"/>
        <end position="19"/>
    </location>
</feature>
<protein>
    <submittedName>
        <fullName evidence="11">Cytochrome c1</fullName>
    </submittedName>
</protein>
<name>A0A918KCF6_9GAMM</name>
<keyword evidence="2 8" id="KW-0349">Heme</keyword>
<dbReference type="RefSeq" id="WP_189609770.1">
    <property type="nucleotide sequence ID" value="NZ_BMXR01000006.1"/>
</dbReference>
<dbReference type="InterPro" id="IPR036909">
    <property type="entry name" value="Cyt_c-like_dom_sf"/>
</dbReference>
<keyword evidence="5 9" id="KW-1133">Transmembrane helix</keyword>
<keyword evidence="4 8" id="KW-0479">Metal-binding</keyword>
<evidence type="ECO:0000256" key="8">
    <source>
        <dbReference type="PIRSR" id="PIRSR602326-1"/>
    </source>
</evidence>
<dbReference type="Gene3D" id="1.10.760.10">
    <property type="entry name" value="Cytochrome c-like domain"/>
    <property type="match status" value="1"/>
</dbReference>
<dbReference type="AlphaFoldDB" id="A0A918KCF6"/>
<dbReference type="InterPro" id="IPR002326">
    <property type="entry name" value="Cyt_c1"/>
</dbReference>
<comment type="caution">
    <text evidence="11">The sequence shown here is derived from an EMBL/GenBank/DDBJ whole genome shotgun (WGS) entry which is preliminary data.</text>
</comment>
<dbReference type="EMBL" id="BMXR01000006">
    <property type="protein sequence ID" value="GGX58807.1"/>
    <property type="molecule type" value="Genomic_DNA"/>
</dbReference>
<comment type="cofactor">
    <cofactor evidence="8">
        <name>heme c</name>
        <dbReference type="ChEBI" id="CHEBI:61717"/>
    </cofactor>
    <text evidence="8">Binds 1 heme c group covalently per subunit.</text>
</comment>
<evidence type="ECO:0000256" key="5">
    <source>
        <dbReference type="ARBA" id="ARBA00022989"/>
    </source>
</evidence>
<feature type="binding site" description="covalent" evidence="8">
    <location>
        <position position="50"/>
    </location>
    <ligand>
        <name>heme c</name>
        <dbReference type="ChEBI" id="CHEBI:61717"/>
    </ligand>
</feature>
<evidence type="ECO:0000256" key="1">
    <source>
        <dbReference type="ARBA" id="ARBA00004370"/>
    </source>
</evidence>
<comment type="subcellular location">
    <subcellularLocation>
        <location evidence="1">Membrane</location>
    </subcellularLocation>
</comment>
<dbReference type="GO" id="GO:0046872">
    <property type="term" value="F:metal ion binding"/>
    <property type="evidence" value="ECO:0007669"/>
    <property type="project" value="UniProtKB-KW"/>
</dbReference>
<dbReference type="Pfam" id="PF02167">
    <property type="entry name" value="Cytochrom_C1"/>
    <property type="match status" value="2"/>
</dbReference>
<dbReference type="Proteomes" id="UP000626148">
    <property type="component" value="Unassembled WGS sequence"/>
</dbReference>
<dbReference type="GO" id="GO:0020037">
    <property type="term" value="F:heme binding"/>
    <property type="evidence" value="ECO:0007669"/>
    <property type="project" value="InterPro"/>
</dbReference>
<dbReference type="SUPFAM" id="SSF46626">
    <property type="entry name" value="Cytochrome c"/>
    <property type="match status" value="1"/>
</dbReference>
<evidence type="ECO:0000256" key="4">
    <source>
        <dbReference type="ARBA" id="ARBA00022723"/>
    </source>
</evidence>
<evidence type="ECO:0000256" key="6">
    <source>
        <dbReference type="ARBA" id="ARBA00023004"/>
    </source>
</evidence>
<proteinExistence type="predicted"/>
<evidence type="ECO:0000313" key="12">
    <source>
        <dbReference type="Proteomes" id="UP000626148"/>
    </source>
</evidence>
<dbReference type="GO" id="GO:0016020">
    <property type="term" value="C:membrane"/>
    <property type="evidence" value="ECO:0007669"/>
    <property type="project" value="UniProtKB-SubCell"/>
</dbReference>
<evidence type="ECO:0000256" key="7">
    <source>
        <dbReference type="ARBA" id="ARBA00023136"/>
    </source>
</evidence>
<keyword evidence="6 8" id="KW-0408">Iron</keyword>
<dbReference type="GO" id="GO:0009055">
    <property type="term" value="F:electron transfer activity"/>
    <property type="evidence" value="ECO:0007669"/>
    <property type="project" value="InterPro"/>
</dbReference>
<evidence type="ECO:0000256" key="9">
    <source>
        <dbReference type="SAM" id="Phobius"/>
    </source>
</evidence>
<feature type="binding site" description="covalent" evidence="8">
    <location>
        <position position="54"/>
    </location>
    <ligand>
        <name>heme c</name>
        <dbReference type="ChEBI" id="CHEBI:61717"/>
    </ligand>
</feature>
<accession>A0A918KCF6</accession>